<keyword evidence="3" id="KW-1185">Reference proteome</keyword>
<evidence type="ECO:0000313" key="2">
    <source>
        <dbReference type="EMBL" id="KLT44964.1"/>
    </source>
</evidence>
<accession>A0A0J1BAM9</accession>
<dbReference type="EMBL" id="KQ087183">
    <property type="protein sequence ID" value="KLT44964.1"/>
    <property type="molecule type" value="Genomic_DNA"/>
</dbReference>
<keyword evidence="1" id="KW-0732">Signal</keyword>
<feature type="chain" id="PRO_5013357178" evidence="1">
    <location>
        <begin position="16"/>
        <end position="231"/>
    </location>
</feature>
<feature type="signal peptide" evidence="1">
    <location>
        <begin position="1"/>
        <end position="15"/>
    </location>
</feature>
<dbReference type="GeneID" id="28982746"/>
<sequence length="231" mass="24017">MRFALILSCAALARAQYSANEGAIASAATSLPATPTPQAAPSPTVSAAVIFPSADSSWSHNGTAYFKYSLPDGVSPKSIVYVLSNDNSALLKAGNSDLDELKSYFVFQRLIRSTAQPAGTGTYWIKWIPAYGDNPDDVQPGSGFKVGVAYRLGDTTQPLQFAWSVPFEIRADGADSLPADVSAYPANATMSNWNPPNGPTQSAVLSGGGLSLAPLRWGASVGAIVAMAVGL</sequence>
<dbReference type="RefSeq" id="XP_018281455.1">
    <property type="nucleotide sequence ID" value="XM_018422143.1"/>
</dbReference>
<reference evidence="2 3" key="1">
    <citation type="submission" date="2015-03" db="EMBL/GenBank/DDBJ databases">
        <title>Genomics and transcriptomics of the oil-accumulating basidiomycete yeast T. oleaginosus allow insights into substrate utilization and the diverse evolutionary trajectories of mating systems in fungi.</title>
        <authorList>
            <consortium name="DOE Joint Genome Institute"/>
            <person name="Kourist R."/>
            <person name="Kracht O."/>
            <person name="Bracharz F."/>
            <person name="Lipzen A."/>
            <person name="Nolan M."/>
            <person name="Ohm R."/>
            <person name="Grigoriev I."/>
            <person name="Sun S."/>
            <person name="Heitman J."/>
            <person name="Bruck T."/>
            <person name="Nowrousian M."/>
        </authorList>
    </citation>
    <scope>NUCLEOTIDE SEQUENCE [LARGE SCALE GENOMIC DNA]</scope>
    <source>
        <strain evidence="2 3">IBC0246</strain>
    </source>
</reference>
<proteinExistence type="predicted"/>
<gene>
    <name evidence="2" type="ORF">CC85DRAFT_282882</name>
</gene>
<dbReference type="Proteomes" id="UP000053611">
    <property type="component" value="Unassembled WGS sequence"/>
</dbReference>
<evidence type="ECO:0000256" key="1">
    <source>
        <dbReference type="SAM" id="SignalP"/>
    </source>
</evidence>
<name>A0A0J1BAM9_9TREE</name>
<dbReference type="AlphaFoldDB" id="A0A0J1BAM9"/>
<protein>
    <submittedName>
        <fullName evidence="2">Uncharacterized protein</fullName>
    </submittedName>
</protein>
<evidence type="ECO:0000313" key="3">
    <source>
        <dbReference type="Proteomes" id="UP000053611"/>
    </source>
</evidence>
<organism evidence="2 3">
    <name type="scientific">Cutaneotrichosporon oleaginosum</name>
    <dbReference type="NCBI Taxonomy" id="879819"/>
    <lineage>
        <taxon>Eukaryota</taxon>
        <taxon>Fungi</taxon>
        <taxon>Dikarya</taxon>
        <taxon>Basidiomycota</taxon>
        <taxon>Agaricomycotina</taxon>
        <taxon>Tremellomycetes</taxon>
        <taxon>Trichosporonales</taxon>
        <taxon>Trichosporonaceae</taxon>
        <taxon>Cutaneotrichosporon</taxon>
    </lineage>
</organism>